<evidence type="ECO:0000313" key="3">
    <source>
        <dbReference type="Proteomes" id="UP000280008"/>
    </source>
</evidence>
<feature type="compositionally biased region" description="Basic and acidic residues" evidence="1">
    <location>
        <begin position="33"/>
        <end position="61"/>
    </location>
</feature>
<name>A0A495IIG2_9MICO</name>
<sequence>MIFLVVMAGLAVLIALALVSNVFRRRHALGLTRAERAERSEESREGRHEADIARTQSEARTRAGSGSAQTQTRQF</sequence>
<gene>
    <name evidence="2" type="ORF">C8E83_2929</name>
</gene>
<evidence type="ECO:0000256" key="1">
    <source>
        <dbReference type="SAM" id="MobiDB-lite"/>
    </source>
</evidence>
<accession>A0A495IIG2</accession>
<comment type="caution">
    <text evidence="2">The sequence shown here is derived from an EMBL/GenBank/DDBJ whole genome shotgun (WGS) entry which is preliminary data.</text>
</comment>
<feature type="region of interest" description="Disordered" evidence="1">
    <location>
        <begin position="33"/>
        <end position="75"/>
    </location>
</feature>
<keyword evidence="3" id="KW-1185">Reference proteome</keyword>
<organism evidence="2 3">
    <name type="scientific">Frondihabitans australicus</name>
    <dbReference type="NCBI Taxonomy" id="386892"/>
    <lineage>
        <taxon>Bacteria</taxon>
        <taxon>Bacillati</taxon>
        <taxon>Actinomycetota</taxon>
        <taxon>Actinomycetes</taxon>
        <taxon>Micrococcales</taxon>
        <taxon>Microbacteriaceae</taxon>
        <taxon>Frondihabitans</taxon>
    </lineage>
</organism>
<dbReference type="EMBL" id="RBKS01000001">
    <property type="protein sequence ID" value="RKR75774.1"/>
    <property type="molecule type" value="Genomic_DNA"/>
</dbReference>
<evidence type="ECO:0000313" key="2">
    <source>
        <dbReference type="EMBL" id="RKR75774.1"/>
    </source>
</evidence>
<reference evidence="2 3" key="1">
    <citation type="submission" date="2018-10" db="EMBL/GenBank/DDBJ databases">
        <title>Sequencing the genomes of 1000 actinobacteria strains.</title>
        <authorList>
            <person name="Klenk H.-P."/>
        </authorList>
    </citation>
    <scope>NUCLEOTIDE SEQUENCE [LARGE SCALE GENOMIC DNA]</scope>
    <source>
        <strain evidence="2 3">DSM 17894</strain>
    </source>
</reference>
<proteinExistence type="predicted"/>
<dbReference type="Proteomes" id="UP000280008">
    <property type="component" value="Unassembled WGS sequence"/>
</dbReference>
<feature type="compositionally biased region" description="Polar residues" evidence="1">
    <location>
        <begin position="62"/>
        <end position="75"/>
    </location>
</feature>
<dbReference type="AlphaFoldDB" id="A0A495IIG2"/>
<protein>
    <submittedName>
        <fullName evidence="2">Uncharacterized protein</fullName>
    </submittedName>
</protein>